<evidence type="ECO:0000313" key="2">
    <source>
        <dbReference type="Proteomes" id="UP000315295"/>
    </source>
</evidence>
<organism evidence="1 2">
    <name type="scientific">Malus baccata</name>
    <name type="common">Siberian crab apple</name>
    <name type="synonym">Pyrus baccata</name>
    <dbReference type="NCBI Taxonomy" id="106549"/>
    <lineage>
        <taxon>Eukaryota</taxon>
        <taxon>Viridiplantae</taxon>
        <taxon>Streptophyta</taxon>
        <taxon>Embryophyta</taxon>
        <taxon>Tracheophyta</taxon>
        <taxon>Spermatophyta</taxon>
        <taxon>Magnoliopsida</taxon>
        <taxon>eudicotyledons</taxon>
        <taxon>Gunneridae</taxon>
        <taxon>Pentapetalae</taxon>
        <taxon>rosids</taxon>
        <taxon>fabids</taxon>
        <taxon>Rosales</taxon>
        <taxon>Rosaceae</taxon>
        <taxon>Amygdaloideae</taxon>
        <taxon>Maleae</taxon>
        <taxon>Malus</taxon>
    </lineage>
</organism>
<proteinExistence type="predicted"/>
<reference evidence="1 2" key="1">
    <citation type="journal article" date="2019" name="G3 (Bethesda)">
        <title>Sequencing of a Wild Apple (Malus baccata) Genome Unravels the Differences Between Cultivated and Wild Apple Species Regarding Disease Resistance and Cold Tolerance.</title>
        <authorList>
            <person name="Chen X."/>
        </authorList>
    </citation>
    <scope>NUCLEOTIDE SEQUENCE [LARGE SCALE GENOMIC DNA]</scope>
    <source>
        <strain evidence="2">cv. Shandingzi</strain>
        <tissue evidence="1">Leaves</tissue>
    </source>
</reference>
<sequence length="61" mass="6866">MEPNLEQDAVFLESGKHEPNMFRMVGVRGATWVGWKVNPILTQLLQFGLGFGLGFIRVYLG</sequence>
<dbReference type="Proteomes" id="UP000315295">
    <property type="component" value="Unassembled WGS sequence"/>
</dbReference>
<accession>A0A540LUW4</accession>
<name>A0A540LUW4_MALBA</name>
<evidence type="ECO:0000313" key="1">
    <source>
        <dbReference type="EMBL" id="TQD90290.1"/>
    </source>
</evidence>
<keyword evidence="2" id="KW-1185">Reference proteome</keyword>
<dbReference type="AlphaFoldDB" id="A0A540LUW4"/>
<gene>
    <name evidence="1" type="ORF">C1H46_024118</name>
</gene>
<comment type="caution">
    <text evidence="1">The sequence shown here is derived from an EMBL/GenBank/DDBJ whole genome shotgun (WGS) entry which is preliminary data.</text>
</comment>
<protein>
    <submittedName>
        <fullName evidence="1">Uncharacterized protein</fullName>
    </submittedName>
</protein>
<dbReference type="EMBL" id="VIEB01000456">
    <property type="protein sequence ID" value="TQD90290.1"/>
    <property type="molecule type" value="Genomic_DNA"/>
</dbReference>